<dbReference type="RefSeq" id="WP_344703196.1">
    <property type="nucleotide sequence ID" value="NZ_BAABCK010000051.1"/>
</dbReference>
<evidence type="ECO:0000313" key="2">
    <source>
        <dbReference type="Proteomes" id="UP001500920"/>
    </source>
</evidence>
<dbReference type="Proteomes" id="UP001500920">
    <property type="component" value="Unassembled WGS sequence"/>
</dbReference>
<protein>
    <recommendedName>
        <fullName evidence="3">Phosphoribosyltransferase domain-containing protein</fullName>
    </recommendedName>
</protein>
<organism evidence="1 2">
    <name type="scientific">Salinicoccus jeotgali</name>
    <dbReference type="NCBI Taxonomy" id="381634"/>
    <lineage>
        <taxon>Bacteria</taxon>
        <taxon>Bacillati</taxon>
        <taxon>Bacillota</taxon>
        <taxon>Bacilli</taxon>
        <taxon>Bacillales</taxon>
        <taxon>Staphylococcaceae</taxon>
        <taxon>Salinicoccus</taxon>
    </lineage>
</organism>
<proteinExistence type="predicted"/>
<gene>
    <name evidence="1" type="ORF">GCM10022378_15700</name>
</gene>
<dbReference type="CDD" id="cd06223">
    <property type="entry name" value="PRTases_typeI"/>
    <property type="match status" value="1"/>
</dbReference>
<keyword evidence="2" id="KW-1185">Reference proteome</keyword>
<name>A0ABP7F3K3_9STAP</name>
<evidence type="ECO:0008006" key="3">
    <source>
        <dbReference type="Google" id="ProtNLM"/>
    </source>
</evidence>
<evidence type="ECO:0000313" key="1">
    <source>
        <dbReference type="EMBL" id="GAA3727609.1"/>
    </source>
</evidence>
<dbReference type="EMBL" id="BAABCK010000051">
    <property type="protein sequence ID" value="GAA3727609.1"/>
    <property type="molecule type" value="Genomic_DNA"/>
</dbReference>
<reference evidence="2" key="1">
    <citation type="journal article" date="2019" name="Int. J. Syst. Evol. Microbiol.">
        <title>The Global Catalogue of Microorganisms (GCM) 10K type strain sequencing project: providing services to taxonomists for standard genome sequencing and annotation.</title>
        <authorList>
            <consortium name="The Broad Institute Genomics Platform"/>
            <consortium name="The Broad Institute Genome Sequencing Center for Infectious Disease"/>
            <person name="Wu L."/>
            <person name="Ma J."/>
        </authorList>
    </citation>
    <scope>NUCLEOTIDE SEQUENCE [LARGE SCALE GENOMIC DNA]</scope>
    <source>
        <strain evidence="2">JCM 16981</strain>
    </source>
</reference>
<comment type="caution">
    <text evidence="1">The sequence shown here is derived from an EMBL/GenBank/DDBJ whole genome shotgun (WGS) entry which is preliminary data.</text>
</comment>
<dbReference type="InterPro" id="IPR029057">
    <property type="entry name" value="PRTase-like"/>
</dbReference>
<dbReference type="InterPro" id="IPR000836">
    <property type="entry name" value="PRTase_dom"/>
</dbReference>
<sequence>MIDDYTTNGISFETARNLLFNAGAKKVILLALGRYKKGREGIYQYENYEFKGDITTNKYGYKLLSREYIYGNYDDSAREEVKRIYEILNK</sequence>
<dbReference type="SUPFAM" id="SSF53271">
    <property type="entry name" value="PRTase-like"/>
    <property type="match status" value="1"/>
</dbReference>
<accession>A0ABP7F3K3</accession>